<dbReference type="InterPro" id="IPR050091">
    <property type="entry name" value="PKS_NRPS_Biosynth_Enz"/>
</dbReference>
<dbReference type="Proteomes" id="UP000325558">
    <property type="component" value="Unassembled WGS sequence"/>
</dbReference>
<proteinExistence type="predicted"/>
<keyword evidence="1" id="KW-0808">Transferase</keyword>
<dbReference type="OrthoDB" id="329835at2759"/>
<evidence type="ECO:0000313" key="4">
    <source>
        <dbReference type="EMBL" id="KAE8336655.1"/>
    </source>
</evidence>
<dbReference type="GO" id="GO:0006633">
    <property type="term" value="P:fatty acid biosynthetic process"/>
    <property type="evidence" value="ECO:0007669"/>
    <property type="project" value="TreeGrafter"/>
</dbReference>
<evidence type="ECO:0000259" key="3">
    <source>
        <dbReference type="Pfam" id="PF00109"/>
    </source>
</evidence>
<dbReference type="Pfam" id="PF00109">
    <property type="entry name" value="ketoacyl-synt"/>
    <property type="match status" value="1"/>
</dbReference>
<evidence type="ECO:0000256" key="1">
    <source>
        <dbReference type="ARBA" id="ARBA00022679"/>
    </source>
</evidence>
<dbReference type="PANTHER" id="PTHR43775">
    <property type="entry name" value="FATTY ACID SYNTHASE"/>
    <property type="match status" value="1"/>
</dbReference>
<name>A0A5N6XU18_9EURO</name>
<accession>A0A5N6XU18</accession>
<sequence>MQPKDLHRDELTALIPDGRPDASPPIAIVGMAMRLPGGVRTSEDFWQFLINKRDGHCEVPKTRYGVDAFYNAHNERYTHTRHGYFLPEDPAYFDAPFFSVTDQEASAMDPQR</sequence>
<feature type="domain" description="Beta-ketoacyl synthase-like N-terminal" evidence="3">
    <location>
        <begin position="25"/>
        <end position="111"/>
    </location>
</feature>
<evidence type="ECO:0000256" key="2">
    <source>
        <dbReference type="ARBA" id="ARBA00023268"/>
    </source>
</evidence>
<dbReference type="GO" id="GO:0004312">
    <property type="term" value="F:fatty acid synthase activity"/>
    <property type="evidence" value="ECO:0007669"/>
    <property type="project" value="TreeGrafter"/>
</dbReference>
<dbReference type="PANTHER" id="PTHR43775:SF49">
    <property type="entry name" value="SYNTHASE, PUTATIVE (JCVI)-RELATED"/>
    <property type="match status" value="1"/>
</dbReference>
<dbReference type="AlphaFoldDB" id="A0A5N6XU18"/>
<gene>
    <name evidence="4" type="ORF">BDV24DRAFT_168086</name>
</gene>
<keyword evidence="2" id="KW-0511">Multifunctional enzyme</keyword>
<reference evidence="4" key="1">
    <citation type="submission" date="2019-04" db="EMBL/GenBank/DDBJ databases">
        <title>Friends and foes A comparative genomics study of 23 Aspergillus species from section Flavi.</title>
        <authorList>
            <consortium name="DOE Joint Genome Institute"/>
            <person name="Kjaerbolling I."/>
            <person name="Vesth T."/>
            <person name="Frisvad J.C."/>
            <person name="Nybo J.L."/>
            <person name="Theobald S."/>
            <person name="Kildgaard S."/>
            <person name="Isbrandt T."/>
            <person name="Kuo A."/>
            <person name="Sato A."/>
            <person name="Lyhne E.K."/>
            <person name="Kogle M.E."/>
            <person name="Wiebenga A."/>
            <person name="Kun R.S."/>
            <person name="Lubbers R.J."/>
            <person name="Makela M.R."/>
            <person name="Barry K."/>
            <person name="Chovatia M."/>
            <person name="Clum A."/>
            <person name="Daum C."/>
            <person name="Haridas S."/>
            <person name="He G."/>
            <person name="LaButti K."/>
            <person name="Lipzen A."/>
            <person name="Mondo S."/>
            <person name="Riley R."/>
            <person name="Salamov A."/>
            <person name="Simmons B.A."/>
            <person name="Magnuson J.K."/>
            <person name="Henrissat B."/>
            <person name="Mortensen U.H."/>
            <person name="Larsen T.O."/>
            <person name="Devries R.P."/>
            <person name="Grigoriev I.V."/>
            <person name="Machida M."/>
            <person name="Baker S.E."/>
            <person name="Andersen M.R."/>
        </authorList>
    </citation>
    <scope>NUCLEOTIDE SEQUENCE</scope>
    <source>
        <strain evidence="4">CBS 117612</strain>
    </source>
</reference>
<dbReference type="EMBL" id="ML737192">
    <property type="protein sequence ID" value="KAE8336655.1"/>
    <property type="molecule type" value="Genomic_DNA"/>
</dbReference>
<dbReference type="SUPFAM" id="SSF53901">
    <property type="entry name" value="Thiolase-like"/>
    <property type="match status" value="1"/>
</dbReference>
<dbReference type="InterPro" id="IPR016039">
    <property type="entry name" value="Thiolase-like"/>
</dbReference>
<protein>
    <submittedName>
        <fullName evidence="4">Beta-ketoacyl synthase</fullName>
    </submittedName>
</protein>
<dbReference type="GO" id="GO:0044550">
    <property type="term" value="P:secondary metabolite biosynthetic process"/>
    <property type="evidence" value="ECO:0007669"/>
    <property type="project" value="TreeGrafter"/>
</dbReference>
<dbReference type="InterPro" id="IPR014030">
    <property type="entry name" value="Ketoacyl_synth_N"/>
</dbReference>
<organism evidence="4">
    <name type="scientific">Aspergillus arachidicola</name>
    <dbReference type="NCBI Taxonomy" id="656916"/>
    <lineage>
        <taxon>Eukaryota</taxon>
        <taxon>Fungi</taxon>
        <taxon>Dikarya</taxon>
        <taxon>Ascomycota</taxon>
        <taxon>Pezizomycotina</taxon>
        <taxon>Eurotiomycetes</taxon>
        <taxon>Eurotiomycetidae</taxon>
        <taxon>Eurotiales</taxon>
        <taxon>Aspergillaceae</taxon>
        <taxon>Aspergillus</taxon>
        <taxon>Aspergillus subgen. Circumdati</taxon>
    </lineage>
</organism>
<dbReference type="Gene3D" id="3.40.47.10">
    <property type="match status" value="1"/>
</dbReference>